<dbReference type="EC" id="2.4.1.-" evidence="13"/>
<evidence type="ECO:0000313" key="15">
    <source>
        <dbReference type="Proteomes" id="UP001591681"/>
    </source>
</evidence>
<dbReference type="Gene3D" id="3.90.550.10">
    <property type="entry name" value="Spore Coat Polysaccharide Biosynthesis Protein SpsA, Chain A"/>
    <property type="match status" value="1"/>
</dbReference>
<comment type="similarity">
    <text evidence="2 13">Belongs to the chondroitin N-acetylgalactosaminyltransferase family.</text>
</comment>
<reference evidence="14 15" key="1">
    <citation type="submission" date="2024-09" db="EMBL/GenBank/DDBJ databases">
        <title>A chromosome-level genome assembly of Gray's grenadier anchovy, Coilia grayii.</title>
        <authorList>
            <person name="Fu Z."/>
        </authorList>
    </citation>
    <scope>NUCLEOTIDE SEQUENCE [LARGE SCALE GENOMIC DNA]</scope>
    <source>
        <strain evidence="14">G4</strain>
        <tissue evidence="14">Muscle</tissue>
    </source>
</reference>
<keyword evidence="6 13" id="KW-0735">Signal-anchor</keyword>
<keyword evidence="7" id="KW-1133">Transmembrane helix</keyword>
<comment type="catalytic activity">
    <reaction evidence="12">
        <text>3-O-(beta-D-GlcA-(1-&gt;3)-beta-D-Gal-(1-&gt;3)-beta-D-Gal-(1-&gt;4)-beta-D-Xyl)-L-seryl-[protein] + UDP-N-acetyl-alpha-D-galactosamine = 3-O-(beta-D-GalNAc-(1-&gt;4)-beta-D-GlcA-(1-&gt;3)-beta-D-Gal-(1-&gt;3)-beta-D-Gal-(1-&gt;4)-beta-D-Xyl)-L-seryl-[protein] + UDP + H(+)</text>
        <dbReference type="Rhea" id="RHEA:23464"/>
        <dbReference type="Rhea" id="RHEA-COMP:12573"/>
        <dbReference type="Rhea" id="RHEA-COMP:12575"/>
        <dbReference type="ChEBI" id="CHEBI:15378"/>
        <dbReference type="ChEBI" id="CHEBI:58223"/>
        <dbReference type="ChEBI" id="CHEBI:67138"/>
        <dbReference type="ChEBI" id="CHEBI:132093"/>
        <dbReference type="ChEBI" id="CHEBI:132105"/>
        <dbReference type="EC" id="2.4.1.174"/>
    </reaction>
</comment>
<name>A0ABD1K182_9TELE</name>
<dbReference type="GO" id="GO:0050650">
    <property type="term" value="P:chondroitin sulfate proteoglycan biosynthetic process"/>
    <property type="evidence" value="ECO:0007669"/>
    <property type="project" value="UniProtKB-ARBA"/>
</dbReference>
<comment type="caution">
    <text evidence="14">The sequence shown here is derived from an EMBL/GenBank/DDBJ whole genome shotgun (WGS) entry which is preliminary data.</text>
</comment>
<keyword evidence="8 13" id="KW-0333">Golgi apparatus</keyword>
<evidence type="ECO:0000313" key="14">
    <source>
        <dbReference type="EMBL" id="KAL2092877.1"/>
    </source>
</evidence>
<dbReference type="FunFam" id="3.90.550.10:FF:000059">
    <property type="entry name" value="Hexosyltransferase"/>
    <property type="match status" value="1"/>
</dbReference>
<sequence>MRQRCFLMITTRRGLLLVIMCCGLVLLQLLSCSLNSFYAVHRPASLRTNKPLNEPEYQALLQELEERYQHYVSSLTKQITQLKEAIAQRSTQLQKSLGNSGTEFFPETEGNAQQGETNLEEFLQAQLNRAEVHSGTRVTGEYALVPFESFTLHKVYQLEMGLSRFPVERPLRKDRRNELAGTLEIALQMLNAPRDSDDPQLRKVYSPSDFIEGIYRTERDYGTLYELMFKGDGSEDFRRLVFFRPFGPLMKLRNDQVDLSGTLINMIVPLAKMADKFKRFMVNFRDVCIQQDGQIHLTVVYFGSDQFEEVKKVLEITSRETHFKNFTLIQLNEEFSRGRGIDVGARAWKHGNVLMFFCDADVVFTAEFLNSCRLNAEPGRKVFYPVVFSQYNPVYVYGYHTVAPPTEPVIKKDTGFWRDLGFGMTCQYRSDFVNIGGFDANIRGWAVEDLHLYRKYLHSELLVVRATTRSLLHLWHPSTCSDDLPERTYHICQQRRATSEASHSQLGRMLFRKQIEQHQRLHSSL</sequence>
<dbReference type="SUPFAM" id="SSF53448">
    <property type="entry name" value="Nucleotide-diphospho-sugar transferases"/>
    <property type="match status" value="1"/>
</dbReference>
<dbReference type="EMBL" id="JBHFQA010000010">
    <property type="protein sequence ID" value="KAL2092877.1"/>
    <property type="molecule type" value="Genomic_DNA"/>
</dbReference>
<evidence type="ECO:0000256" key="11">
    <source>
        <dbReference type="ARBA" id="ARBA00023180"/>
    </source>
</evidence>
<evidence type="ECO:0000256" key="3">
    <source>
        <dbReference type="ARBA" id="ARBA00022679"/>
    </source>
</evidence>
<proteinExistence type="inferred from homology"/>
<dbReference type="AlphaFoldDB" id="A0ABD1K182"/>
<dbReference type="GO" id="GO:0046872">
    <property type="term" value="F:metal ion binding"/>
    <property type="evidence" value="ECO:0007669"/>
    <property type="project" value="UniProtKB-KW"/>
</dbReference>
<evidence type="ECO:0000256" key="6">
    <source>
        <dbReference type="ARBA" id="ARBA00022968"/>
    </source>
</evidence>
<evidence type="ECO:0000256" key="4">
    <source>
        <dbReference type="ARBA" id="ARBA00022692"/>
    </source>
</evidence>
<evidence type="ECO:0000256" key="8">
    <source>
        <dbReference type="ARBA" id="ARBA00023034"/>
    </source>
</evidence>
<evidence type="ECO:0000256" key="13">
    <source>
        <dbReference type="RuleBase" id="RU364016"/>
    </source>
</evidence>
<protein>
    <recommendedName>
        <fullName evidence="13">Hexosyltransferase</fullName>
        <ecNumber evidence="13">2.4.1.-</ecNumber>
    </recommendedName>
</protein>
<keyword evidence="3 13" id="KW-0808">Transferase</keyword>
<dbReference type="PANTHER" id="PTHR12369">
    <property type="entry name" value="CHONDROITIN SYNTHASE"/>
    <property type="match status" value="1"/>
</dbReference>
<dbReference type="Proteomes" id="UP001591681">
    <property type="component" value="Unassembled WGS sequence"/>
</dbReference>
<keyword evidence="9" id="KW-0175">Coiled coil</keyword>
<evidence type="ECO:0000256" key="9">
    <source>
        <dbReference type="ARBA" id="ARBA00023054"/>
    </source>
</evidence>
<evidence type="ECO:0000256" key="10">
    <source>
        <dbReference type="ARBA" id="ARBA00023136"/>
    </source>
</evidence>
<keyword evidence="15" id="KW-1185">Reference proteome</keyword>
<evidence type="ECO:0000256" key="5">
    <source>
        <dbReference type="ARBA" id="ARBA00022723"/>
    </source>
</evidence>
<evidence type="ECO:0000256" key="7">
    <source>
        <dbReference type="ARBA" id="ARBA00022989"/>
    </source>
</evidence>
<evidence type="ECO:0000256" key="1">
    <source>
        <dbReference type="ARBA" id="ARBA00004447"/>
    </source>
</evidence>
<evidence type="ECO:0000256" key="12">
    <source>
        <dbReference type="ARBA" id="ARBA00052383"/>
    </source>
</evidence>
<dbReference type="InterPro" id="IPR029044">
    <property type="entry name" value="Nucleotide-diphossugar_trans"/>
</dbReference>
<dbReference type="PANTHER" id="PTHR12369:SF19">
    <property type="entry name" value="CHONDROITIN SULFATE N-ACETYLGALACTOSAMINYLTRANSFERASE 1"/>
    <property type="match status" value="1"/>
</dbReference>
<keyword evidence="10" id="KW-0472">Membrane</keyword>
<dbReference type="InterPro" id="IPR008428">
    <property type="entry name" value="Chond_GalNAc"/>
</dbReference>
<dbReference type="GO" id="GO:0032580">
    <property type="term" value="C:Golgi cisterna membrane"/>
    <property type="evidence" value="ECO:0007669"/>
    <property type="project" value="UniProtKB-SubCell"/>
</dbReference>
<comment type="subcellular location">
    <subcellularLocation>
        <location evidence="1 13">Golgi apparatus</location>
        <location evidence="1 13">Golgi stack membrane</location>
        <topology evidence="1 13">Single-pass type II membrane protein</topology>
    </subcellularLocation>
</comment>
<dbReference type="Pfam" id="PF05679">
    <property type="entry name" value="CHGN"/>
    <property type="match status" value="1"/>
</dbReference>
<dbReference type="GO" id="GO:0047237">
    <property type="term" value="F:glucuronylgalactosylproteoglycan 4-beta-N-acetylgalactosaminyltransferase activity"/>
    <property type="evidence" value="ECO:0007669"/>
    <property type="project" value="UniProtKB-EC"/>
</dbReference>
<organism evidence="14 15">
    <name type="scientific">Coilia grayii</name>
    <name type="common">Gray's grenadier anchovy</name>
    <dbReference type="NCBI Taxonomy" id="363190"/>
    <lineage>
        <taxon>Eukaryota</taxon>
        <taxon>Metazoa</taxon>
        <taxon>Chordata</taxon>
        <taxon>Craniata</taxon>
        <taxon>Vertebrata</taxon>
        <taxon>Euteleostomi</taxon>
        <taxon>Actinopterygii</taxon>
        <taxon>Neopterygii</taxon>
        <taxon>Teleostei</taxon>
        <taxon>Clupei</taxon>
        <taxon>Clupeiformes</taxon>
        <taxon>Clupeoidei</taxon>
        <taxon>Engraulidae</taxon>
        <taxon>Coilinae</taxon>
        <taxon>Coilia</taxon>
    </lineage>
</organism>
<keyword evidence="5" id="KW-0479">Metal-binding</keyword>
<keyword evidence="4" id="KW-0812">Transmembrane</keyword>
<accession>A0ABD1K182</accession>
<evidence type="ECO:0000256" key="2">
    <source>
        <dbReference type="ARBA" id="ARBA00009239"/>
    </source>
</evidence>
<dbReference type="InterPro" id="IPR051227">
    <property type="entry name" value="CS_glycosyltransferase"/>
</dbReference>
<keyword evidence="11" id="KW-0325">Glycoprotein</keyword>
<gene>
    <name evidence="14" type="ORF">ACEWY4_012675</name>
</gene>